<dbReference type="PIRSF" id="PIRSF016493">
    <property type="entry name" value="Glycyl_aminpptds"/>
    <property type="match status" value="1"/>
</dbReference>
<comment type="caution">
    <text evidence="2">The sequence shown here is derived from an EMBL/GenBank/DDBJ whole genome shotgun (WGS) entry which is preliminary data.</text>
</comment>
<evidence type="ECO:0000313" key="2">
    <source>
        <dbReference type="EMBL" id="MCW8108510.1"/>
    </source>
</evidence>
<dbReference type="Gene3D" id="2.30.42.10">
    <property type="match status" value="1"/>
</dbReference>
<dbReference type="Proteomes" id="UP001142810">
    <property type="component" value="Unassembled WGS sequence"/>
</dbReference>
<dbReference type="SMART" id="SM00228">
    <property type="entry name" value="PDZ"/>
    <property type="match status" value="1"/>
</dbReference>
<dbReference type="InterPro" id="IPR027268">
    <property type="entry name" value="Peptidase_M4/M1_CTD_sf"/>
</dbReference>
<proteinExistence type="predicted"/>
<dbReference type="InterPro" id="IPR036034">
    <property type="entry name" value="PDZ_sf"/>
</dbReference>
<protein>
    <submittedName>
        <fullName evidence="2">PDZ domain-containing protein</fullName>
    </submittedName>
</protein>
<dbReference type="Gene3D" id="1.10.390.10">
    <property type="entry name" value="Neutral Protease Domain 2"/>
    <property type="match status" value="1"/>
</dbReference>
<evidence type="ECO:0000259" key="1">
    <source>
        <dbReference type="PROSITE" id="PS50106"/>
    </source>
</evidence>
<dbReference type="Gene3D" id="2.60.40.3650">
    <property type="match status" value="1"/>
</dbReference>
<dbReference type="RefSeq" id="WP_265617235.1">
    <property type="nucleotide sequence ID" value="NZ_JAPFRD010000010.1"/>
</dbReference>
<dbReference type="InterPro" id="IPR024191">
    <property type="entry name" value="Peptidase_M61"/>
</dbReference>
<dbReference type="InterPro" id="IPR040756">
    <property type="entry name" value="Peptidase_M61_N"/>
</dbReference>
<dbReference type="Pfam" id="PF05299">
    <property type="entry name" value="Peptidase_M61"/>
    <property type="match status" value="1"/>
</dbReference>
<dbReference type="SUPFAM" id="SSF55486">
    <property type="entry name" value="Metalloproteases ('zincins'), catalytic domain"/>
    <property type="match status" value="1"/>
</dbReference>
<gene>
    <name evidence="2" type="ORF">OPS25_08380</name>
</gene>
<accession>A0ABT3P7J9</accession>
<dbReference type="Pfam" id="PF17899">
    <property type="entry name" value="Peptidase_M61_N"/>
    <property type="match status" value="1"/>
</dbReference>
<organism evidence="2 3">
    <name type="scientific">Alteromonas aquimaris</name>
    <dbReference type="NCBI Taxonomy" id="2998417"/>
    <lineage>
        <taxon>Bacteria</taxon>
        <taxon>Pseudomonadati</taxon>
        <taxon>Pseudomonadota</taxon>
        <taxon>Gammaproteobacteria</taxon>
        <taxon>Alteromonadales</taxon>
        <taxon>Alteromonadaceae</taxon>
        <taxon>Alteromonas/Salinimonas group</taxon>
        <taxon>Alteromonas</taxon>
    </lineage>
</organism>
<feature type="domain" description="PDZ" evidence="1">
    <location>
        <begin position="486"/>
        <end position="575"/>
    </location>
</feature>
<reference evidence="2" key="1">
    <citation type="submission" date="2022-11" db="EMBL/GenBank/DDBJ databases">
        <title>Alteromonas sp. nov., isolated from sea water of the Qingdao.</title>
        <authorList>
            <person name="Wang Q."/>
        </authorList>
    </citation>
    <scope>NUCLEOTIDE SEQUENCE</scope>
    <source>
        <strain evidence="2">ASW11-7</strain>
    </source>
</reference>
<dbReference type="PROSITE" id="PS50106">
    <property type="entry name" value="PDZ"/>
    <property type="match status" value="1"/>
</dbReference>
<dbReference type="InterPro" id="IPR001478">
    <property type="entry name" value="PDZ"/>
</dbReference>
<dbReference type="Pfam" id="PF13180">
    <property type="entry name" value="PDZ_2"/>
    <property type="match status" value="1"/>
</dbReference>
<dbReference type="SUPFAM" id="SSF50156">
    <property type="entry name" value="PDZ domain-like"/>
    <property type="match status" value="1"/>
</dbReference>
<sequence length="599" mass="68029">MSSSVPVIEYTLAVDSISEHLFHIEMRIPPLNETLLEVSLPAWIPGSYMIRDFARHIVELNAYGKKGALLTCSKVDKQSWAIQNPSAEAIVIRYKVFAFDLSVRSAYISDEYAFCNGTSVFLNINHADSFRYQLEIDLQQLPESWHLHTSMPALMGKDKSNHFACDSYLEFIDHPIFIGQCQSASFTAGGVKFTVLFSGTNPIDIERICADLKPICLHHIELFADEPPISSYLFITLLSDKGYGGLEHLNSTALLFPRFDLPLVGEDKQNQNSYITFLSLCSHEFFHTWNVKRIKPEELIKPDLHAEVYTHQLWVYEGFTSFFDELALVRTNLISPQKYIELLAENITKVIQTTGRLKQSVAESSFDAWTRFYKQDANSSNHIVSYYVKGGLIALALDLLIREQSNNQYSLDDLMRLLWQQHGKPGVGTVNNSILLLCKREFNIDIKDFIDNVVYGTKDVPLTQLLHIAGLSLHQRTNAKDSDKDKSEIDKLTLEKELGMRVKNMECGIIVQQVTSGLAACQAGVQINDRIIALNGYEINETLFRRLMQTTTEKSLPMVIIRDGRVLNLSLPVTEAQKNNYYLKIENESIFSSWLSTSR</sequence>
<dbReference type="EMBL" id="JAPFRD010000010">
    <property type="protein sequence ID" value="MCW8108510.1"/>
    <property type="molecule type" value="Genomic_DNA"/>
</dbReference>
<dbReference type="InterPro" id="IPR007963">
    <property type="entry name" value="Peptidase_M61_catalytic"/>
</dbReference>
<evidence type="ECO:0000313" key="3">
    <source>
        <dbReference type="Proteomes" id="UP001142810"/>
    </source>
</evidence>
<keyword evidence="3" id="KW-1185">Reference proteome</keyword>
<name>A0ABT3P7J9_9ALTE</name>